<dbReference type="Pfam" id="PF02810">
    <property type="entry name" value="SEC-C"/>
    <property type="match status" value="1"/>
</dbReference>
<evidence type="ECO:0000313" key="2">
    <source>
        <dbReference type="Proteomes" id="UP000297597"/>
    </source>
</evidence>
<dbReference type="Pfam" id="PF25948">
    <property type="entry name" value="DUF7986"/>
    <property type="match status" value="1"/>
</dbReference>
<dbReference type="RefSeq" id="WP_134214856.1">
    <property type="nucleotide sequence ID" value="NZ_QFFZ01000044.1"/>
</dbReference>
<protein>
    <recommendedName>
        <fullName evidence="3">HTH psq-type domain-containing protein</fullName>
    </recommendedName>
</protein>
<name>A0A4Y7RLJ9_9FIRM</name>
<reference evidence="1 2" key="1">
    <citation type="journal article" date="2018" name="Environ. Microbiol.">
        <title>Novel energy conservation strategies and behaviour of Pelotomaculum schinkii driving syntrophic propionate catabolism.</title>
        <authorList>
            <person name="Hidalgo-Ahumada C.A.P."/>
            <person name="Nobu M.K."/>
            <person name="Narihiro T."/>
            <person name="Tamaki H."/>
            <person name="Liu W.T."/>
            <person name="Kamagata Y."/>
            <person name="Stams A.J.M."/>
            <person name="Imachi H."/>
            <person name="Sousa D.Z."/>
        </authorList>
    </citation>
    <scope>NUCLEOTIDE SEQUENCE [LARGE SCALE GENOMIC DNA]</scope>
    <source>
        <strain evidence="1 2">MGP</strain>
    </source>
</reference>
<dbReference type="InterPro" id="IPR058292">
    <property type="entry name" value="DUF7986"/>
</dbReference>
<dbReference type="OrthoDB" id="6399948at2"/>
<sequence length="492" mass="54942">MPGTEKSCPCGSGKPYEKCCGRGTVFYSLDQVRWRRAGQDLRRSLGQFADKTTLSWDAARAQDIYLGCLDPALVDSDDDFIMERCFEWFIFDYKLTSGRTVIDTFRKEQPAGSDQRQDQLLKDWSSSRISLYEVSSVLPNESIIIKNLLEPGEVTISDVNAAGEIEAGNILLIRILKVGSEYEFSTSGLALPARFKELLLKKLRQDREQYYKEKKNNPRGWASYLKERAHIINAWVLGLGGPEPGAGRVPAGKKGTERRTVLPILNWREVLDVIKQEGCFGLIGEVKDASGIFRQATAAILGKDHHAKEREEAGAARGGKAVLRPVIGNLILTPRFVIVSAGSPDLLSECRDILNYFFKGSIIGETNRNAPVNSLREVSEYNWASPGHAAVAAAVQDGMQALGYSLKQQEQAVKLWFDYCSAGRPVIRKPSLWAAAVIYALSWVKSERDLKQRELAGRYGLPPSALSYRFRLLRRALNLVARDSRYVTEKSE</sequence>
<evidence type="ECO:0008006" key="3">
    <source>
        <dbReference type="Google" id="ProtNLM"/>
    </source>
</evidence>
<comment type="caution">
    <text evidence="1">The sequence shown here is derived from an EMBL/GenBank/DDBJ whole genome shotgun (WGS) entry which is preliminary data.</text>
</comment>
<gene>
    <name evidence="1" type="ORF">Pmgp_03047</name>
</gene>
<evidence type="ECO:0000313" key="1">
    <source>
        <dbReference type="EMBL" id="TEB09552.1"/>
    </source>
</evidence>
<proteinExistence type="predicted"/>
<dbReference type="Proteomes" id="UP000297597">
    <property type="component" value="Unassembled WGS sequence"/>
</dbReference>
<accession>A0A4Y7RLJ9</accession>
<dbReference type="EMBL" id="QFFZ01000044">
    <property type="protein sequence ID" value="TEB09552.1"/>
    <property type="molecule type" value="Genomic_DNA"/>
</dbReference>
<dbReference type="AlphaFoldDB" id="A0A4Y7RLJ9"/>
<keyword evidence="2" id="KW-1185">Reference proteome</keyword>
<organism evidence="1 2">
    <name type="scientific">Pelotomaculum propionicicum</name>
    <dbReference type="NCBI Taxonomy" id="258475"/>
    <lineage>
        <taxon>Bacteria</taxon>
        <taxon>Bacillati</taxon>
        <taxon>Bacillota</taxon>
        <taxon>Clostridia</taxon>
        <taxon>Eubacteriales</taxon>
        <taxon>Desulfotomaculaceae</taxon>
        <taxon>Pelotomaculum</taxon>
    </lineage>
</organism>
<dbReference type="InterPro" id="IPR004027">
    <property type="entry name" value="SEC_C_motif"/>
</dbReference>